<dbReference type="EMBL" id="FOTC01000002">
    <property type="protein sequence ID" value="SFK98254.1"/>
    <property type="molecule type" value="Genomic_DNA"/>
</dbReference>
<organism evidence="2 3">
    <name type="scientific">Halogranum rubrum</name>
    <dbReference type="NCBI Taxonomy" id="553466"/>
    <lineage>
        <taxon>Archaea</taxon>
        <taxon>Methanobacteriati</taxon>
        <taxon>Methanobacteriota</taxon>
        <taxon>Stenosarchaea group</taxon>
        <taxon>Halobacteria</taxon>
        <taxon>Halobacteriales</taxon>
        <taxon>Haloferacaceae</taxon>
    </lineage>
</organism>
<dbReference type="RefSeq" id="WP_089868524.1">
    <property type="nucleotide sequence ID" value="NZ_FOTC01000002.1"/>
</dbReference>
<name>A0A1I4DXH5_9EURY</name>
<protein>
    <recommendedName>
        <fullName evidence="4">DUF2795 domain-containing protein</fullName>
    </recommendedName>
</protein>
<accession>A0A1I4DXH5</accession>
<feature type="region of interest" description="Disordered" evidence="1">
    <location>
        <begin position="1"/>
        <end position="39"/>
    </location>
</feature>
<feature type="compositionally biased region" description="Basic and acidic residues" evidence="1">
    <location>
        <begin position="110"/>
        <end position="123"/>
    </location>
</feature>
<dbReference type="AlphaFoldDB" id="A0A1I4DXH5"/>
<dbReference type="InterPro" id="IPR043899">
    <property type="entry name" value="DUF5789"/>
</dbReference>
<keyword evidence="3" id="KW-1185">Reference proteome</keyword>
<dbReference type="Proteomes" id="UP000199607">
    <property type="component" value="Unassembled WGS sequence"/>
</dbReference>
<evidence type="ECO:0000313" key="2">
    <source>
        <dbReference type="EMBL" id="SFK98254.1"/>
    </source>
</evidence>
<evidence type="ECO:0000313" key="3">
    <source>
        <dbReference type="Proteomes" id="UP000199607"/>
    </source>
</evidence>
<feature type="region of interest" description="Disordered" evidence="1">
    <location>
        <begin position="88"/>
        <end position="137"/>
    </location>
</feature>
<evidence type="ECO:0008006" key="4">
    <source>
        <dbReference type="Google" id="ProtNLM"/>
    </source>
</evidence>
<reference evidence="3" key="1">
    <citation type="submission" date="2016-10" db="EMBL/GenBank/DDBJ databases">
        <authorList>
            <person name="Varghese N."/>
            <person name="Submissions S."/>
        </authorList>
    </citation>
    <scope>NUCLEOTIDE SEQUENCE [LARGE SCALE GENOMIC DNA]</scope>
    <source>
        <strain evidence="3">CGMCC 1.7738</strain>
    </source>
</reference>
<gene>
    <name evidence="2" type="ORF">SAMN04487950_1741</name>
</gene>
<feature type="compositionally biased region" description="Acidic residues" evidence="1">
    <location>
        <begin position="124"/>
        <end position="137"/>
    </location>
</feature>
<sequence>MSEDHDATAPSVDNAEKKDSVTDSAESRKHERAEEVEHVLNETETLLRDQKYPVTTEELASEYADQPLDLVNETESLGSVFDRMTDKEEFESSEEVREALYNELTGSADGRTENEYNEERDVGEVAEAENETQPDRP</sequence>
<proteinExistence type="predicted"/>
<feature type="compositionally biased region" description="Basic and acidic residues" evidence="1">
    <location>
        <begin position="14"/>
        <end position="39"/>
    </location>
</feature>
<dbReference type="STRING" id="553466.SAMN04487950_1741"/>
<dbReference type="Pfam" id="PF19102">
    <property type="entry name" value="DUF5789"/>
    <property type="match status" value="1"/>
</dbReference>
<evidence type="ECO:0000256" key="1">
    <source>
        <dbReference type="SAM" id="MobiDB-lite"/>
    </source>
</evidence>